<dbReference type="KEGG" id="gtt:GUITHDRAFT_116379"/>
<dbReference type="EMBL" id="JH993059">
    <property type="protein sequence ID" value="EKX37418.1"/>
    <property type="molecule type" value="Genomic_DNA"/>
</dbReference>
<dbReference type="RefSeq" id="XP_005824398.1">
    <property type="nucleotide sequence ID" value="XM_005824341.1"/>
</dbReference>
<dbReference type="GeneID" id="17294157"/>
<evidence type="ECO:0000313" key="2">
    <source>
        <dbReference type="EMBL" id="EKX37418.1"/>
    </source>
</evidence>
<reference evidence="4" key="2">
    <citation type="submission" date="2012-11" db="EMBL/GenBank/DDBJ databases">
        <authorList>
            <person name="Kuo A."/>
            <person name="Curtis B.A."/>
            <person name="Tanifuji G."/>
            <person name="Burki F."/>
            <person name="Gruber A."/>
            <person name="Irimia M."/>
            <person name="Maruyama S."/>
            <person name="Arias M.C."/>
            <person name="Ball S.G."/>
            <person name="Gile G.H."/>
            <person name="Hirakawa Y."/>
            <person name="Hopkins J.F."/>
            <person name="Rensing S.A."/>
            <person name="Schmutz J."/>
            <person name="Symeonidi A."/>
            <person name="Elias M."/>
            <person name="Eveleigh R.J."/>
            <person name="Herman E.K."/>
            <person name="Klute M.J."/>
            <person name="Nakayama T."/>
            <person name="Obornik M."/>
            <person name="Reyes-Prieto A."/>
            <person name="Armbrust E.V."/>
            <person name="Aves S.J."/>
            <person name="Beiko R.G."/>
            <person name="Coutinho P."/>
            <person name="Dacks J.B."/>
            <person name="Durnford D.G."/>
            <person name="Fast N.M."/>
            <person name="Green B.R."/>
            <person name="Grisdale C."/>
            <person name="Hempe F."/>
            <person name="Henrissat B."/>
            <person name="Hoppner M.P."/>
            <person name="Ishida K.-I."/>
            <person name="Kim E."/>
            <person name="Koreny L."/>
            <person name="Kroth P.G."/>
            <person name="Liu Y."/>
            <person name="Malik S.-B."/>
            <person name="Maier U.G."/>
            <person name="McRose D."/>
            <person name="Mock T."/>
            <person name="Neilson J.A."/>
            <person name="Onodera N.T."/>
            <person name="Poole A.M."/>
            <person name="Pritham E.J."/>
            <person name="Richards T.A."/>
            <person name="Rocap G."/>
            <person name="Roy S.W."/>
            <person name="Sarai C."/>
            <person name="Schaack S."/>
            <person name="Shirato S."/>
            <person name="Slamovits C.H."/>
            <person name="Spencer D.F."/>
            <person name="Suzuki S."/>
            <person name="Worden A.Z."/>
            <person name="Zauner S."/>
            <person name="Barry K."/>
            <person name="Bell C."/>
            <person name="Bharti A.K."/>
            <person name="Crow J.A."/>
            <person name="Grimwood J."/>
            <person name="Kramer R."/>
            <person name="Lindquist E."/>
            <person name="Lucas S."/>
            <person name="Salamov A."/>
            <person name="McFadden G.I."/>
            <person name="Lane C.E."/>
            <person name="Keeling P.J."/>
            <person name="Gray M.W."/>
            <person name="Grigoriev I.V."/>
            <person name="Archibald J.M."/>
        </authorList>
    </citation>
    <scope>NUCLEOTIDE SEQUENCE</scope>
    <source>
        <strain evidence="4">CCMP2712</strain>
    </source>
</reference>
<reference evidence="3" key="3">
    <citation type="submission" date="2015-06" db="UniProtKB">
        <authorList>
            <consortium name="EnsemblProtists"/>
        </authorList>
    </citation>
    <scope>IDENTIFICATION</scope>
</reference>
<organism evidence="2">
    <name type="scientific">Guillardia theta (strain CCMP2712)</name>
    <name type="common">Cryptophyte</name>
    <dbReference type="NCBI Taxonomy" id="905079"/>
    <lineage>
        <taxon>Eukaryota</taxon>
        <taxon>Cryptophyceae</taxon>
        <taxon>Pyrenomonadales</taxon>
        <taxon>Geminigeraceae</taxon>
        <taxon>Guillardia</taxon>
    </lineage>
</organism>
<feature type="compositionally biased region" description="Basic and acidic residues" evidence="1">
    <location>
        <begin position="274"/>
        <end position="283"/>
    </location>
</feature>
<feature type="compositionally biased region" description="Polar residues" evidence="1">
    <location>
        <begin position="79"/>
        <end position="93"/>
    </location>
</feature>
<dbReference type="AlphaFoldDB" id="L1IMB4"/>
<accession>L1IMB4</accession>
<feature type="region of interest" description="Disordered" evidence="1">
    <location>
        <begin position="199"/>
        <end position="298"/>
    </location>
</feature>
<name>L1IMB4_GUITC</name>
<evidence type="ECO:0000313" key="4">
    <source>
        <dbReference type="Proteomes" id="UP000011087"/>
    </source>
</evidence>
<evidence type="ECO:0000256" key="1">
    <source>
        <dbReference type="SAM" id="MobiDB-lite"/>
    </source>
</evidence>
<dbReference type="EnsemblProtists" id="EKX37418">
    <property type="protein sequence ID" value="EKX37418"/>
    <property type="gene ID" value="GUITHDRAFT_116379"/>
</dbReference>
<keyword evidence="4" id="KW-1185">Reference proteome</keyword>
<dbReference type="Proteomes" id="UP000011087">
    <property type="component" value="Unassembled WGS sequence"/>
</dbReference>
<sequence>MASEATCLFKEHCKLPGESCDPEANRGLQCKTCGQSFHKDCAPSNRRDPLTCGCSEAQPAEAEASFAMASPVGVGRKGSQPSSASKKLQPSLNSMKPGFGGRIAGSCNYSKEELYYLAELFAQVKPSGRIQWERLLEVHTRWCTEHSVTPRPLGSIRSKIRQIASRRYADEHEDAPSYVDMVKRTCREIKAFKVANADKAGGKERKSGNPTGEENETDMDTDASASADAEVAIPPAPPNDVPAAEGEAAPSGSGNMVHASARAEGAGAVPSSRSHRDYHEGEGGRTSGGRNVTLSSKAVDGHTKDMLLVTLGEIKQQLQDTKDEVKSLKADMKAVLRYLQIKEGPPMDPPSSLSQND</sequence>
<evidence type="ECO:0000313" key="3">
    <source>
        <dbReference type="EnsemblProtists" id="EKX37418"/>
    </source>
</evidence>
<feature type="compositionally biased region" description="Low complexity" evidence="1">
    <location>
        <begin position="242"/>
        <end position="254"/>
    </location>
</feature>
<dbReference type="PaxDb" id="55529-EKX37418"/>
<dbReference type="HOGENOM" id="CLU_777191_0_0_1"/>
<proteinExistence type="predicted"/>
<dbReference type="OrthoDB" id="122248at2759"/>
<gene>
    <name evidence="2" type="ORF">GUITHDRAFT_116379</name>
</gene>
<protein>
    <submittedName>
        <fullName evidence="2 3">Uncharacterized protein</fullName>
    </submittedName>
</protein>
<reference evidence="2 4" key="1">
    <citation type="journal article" date="2012" name="Nature">
        <title>Algal genomes reveal evolutionary mosaicism and the fate of nucleomorphs.</title>
        <authorList>
            <consortium name="DOE Joint Genome Institute"/>
            <person name="Curtis B.A."/>
            <person name="Tanifuji G."/>
            <person name="Burki F."/>
            <person name="Gruber A."/>
            <person name="Irimia M."/>
            <person name="Maruyama S."/>
            <person name="Arias M.C."/>
            <person name="Ball S.G."/>
            <person name="Gile G.H."/>
            <person name="Hirakawa Y."/>
            <person name="Hopkins J.F."/>
            <person name="Kuo A."/>
            <person name="Rensing S.A."/>
            <person name="Schmutz J."/>
            <person name="Symeonidi A."/>
            <person name="Elias M."/>
            <person name="Eveleigh R.J."/>
            <person name="Herman E.K."/>
            <person name="Klute M.J."/>
            <person name="Nakayama T."/>
            <person name="Obornik M."/>
            <person name="Reyes-Prieto A."/>
            <person name="Armbrust E.V."/>
            <person name="Aves S.J."/>
            <person name="Beiko R.G."/>
            <person name="Coutinho P."/>
            <person name="Dacks J.B."/>
            <person name="Durnford D.G."/>
            <person name="Fast N.M."/>
            <person name="Green B.R."/>
            <person name="Grisdale C.J."/>
            <person name="Hempel F."/>
            <person name="Henrissat B."/>
            <person name="Hoppner M.P."/>
            <person name="Ishida K."/>
            <person name="Kim E."/>
            <person name="Koreny L."/>
            <person name="Kroth P.G."/>
            <person name="Liu Y."/>
            <person name="Malik S.B."/>
            <person name="Maier U.G."/>
            <person name="McRose D."/>
            <person name="Mock T."/>
            <person name="Neilson J.A."/>
            <person name="Onodera N.T."/>
            <person name="Poole A.M."/>
            <person name="Pritham E.J."/>
            <person name="Richards T.A."/>
            <person name="Rocap G."/>
            <person name="Roy S.W."/>
            <person name="Sarai C."/>
            <person name="Schaack S."/>
            <person name="Shirato S."/>
            <person name="Slamovits C.H."/>
            <person name="Spencer D.F."/>
            <person name="Suzuki S."/>
            <person name="Worden A.Z."/>
            <person name="Zauner S."/>
            <person name="Barry K."/>
            <person name="Bell C."/>
            <person name="Bharti A.K."/>
            <person name="Crow J.A."/>
            <person name="Grimwood J."/>
            <person name="Kramer R."/>
            <person name="Lindquist E."/>
            <person name="Lucas S."/>
            <person name="Salamov A."/>
            <person name="McFadden G.I."/>
            <person name="Lane C.E."/>
            <person name="Keeling P.J."/>
            <person name="Gray M.W."/>
            <person name="Grigoriev I.V."/>
            <person name="Archibald J.M."/>
        </authorList>
    </citation>
    <scope>NUCLEOTIDE SEQUENCE</scope>
    <source>
        <strain evidence="2 4">CCMP2712</strain>
    </source>
</reference>
<feature type="region of interest" description="Disordered" evidence="1">
    <location>
        <begin position="72"/>
        <end position="93"/>
    </location>
</feature>